<dbReference type="RefSeq" id="WP_006289538.1">
    <property type="nucleotide sequence ID" value="NZ_AP012333.1"/>
</dbReference>
<evidence type="ECO:0000256" key="1">
    <source>
        <dbReference type="SAM" id="Phobius"/>
    </source>
</evidence>
<dbReference type="PATRIC" id="fig|864564.6.peg.211"/>
<protein>
    <submittedName>
        <fullName evidence="2">Uncharacterized protein</fullName>
    </submittedName>
</protein>
<proteinExistence type="predicted"/>
<feature type="transmembrane region" description="Helical" evidence="1">
    <location>
        <begin position="85"/>
        <end position="104"/>
    </location>
</feature>
<reference evidence="2 3" key="1">
    <citation type="submission" date="2010-12" db="EMBL/GenBank/DDBJ databases">
        <authorList>
            <person name="Muzny D."/>
            <person name="Qin X."/>
            <person name="Buhay C."/>
            <person name="Dugan-Rocha S."/>
            <person name="Ding Y."/>
            <person name="Chen G."/>
            <person name="Hawes A."/>
            <person name="Holder M."/>
            <person name="Jhangiani S."/>
            <person name="Johnson A."/>
            <person name="Khan Z."/>
            <person name="Li Z."/>
            <person name="Liu W."/>
            <person name="Liu X."/>
            <person name="Perez L."/>
            <person name="Shen H."/>
            <person name="Wang Q."/>
            <person name="Watt J."/>
            <person name="Xi L."/>
            <person name="Xin Y."/>
            <person name="Zhou J."/>
            <person name="Deng J."/>
            <person name="Jiang H."/>
            <person name="Liu Y."/>
            <person name="Qu J."/>
            <person name="Song X.-Z."/>
            <person name="Zhang L."/>
            <person name="Villasana D."/>
            <person name="Johnson A."/>
            <person name="Liu J."/>
            <person name="Liyanage D."/>
            <person name="Lorensuhewa L."/>
            <person name="Robinson T."/>
            <person name="Song A."/>
            <person name="Song B.-B."/>
            <person name="Dinh H."/>
            <person name="Thornton R."/>
            <person name="Coyle M."/>
            <person name="Francisco L."/>
            <person name="Jackson L."/>
            <person name="Javaid M."/>
            <person name="Korchina V."/>
            <person name="Kovar C."/>
            <person name="Mata R."/>
            <person name="Mathew T."/>
            <person name="Ngo R."/>
            <person name="Nguyen L."/>
            <person name="Nguyen N."/>
            <person name="Okwuonu G."/>
            <person name="Ongeri F."/>
            <person name="Pham C."/>
            <person name="Simmons D."/>
            <person name="Wilczek-Boney K."/>
            <person name="Hale W."/>
            <person name="Jakkamsetti A."/>
            <person name="Pham P."/>
            <person name="Ruth R."/>
            <person name="San Lucas F."/>
            <person name="Warren J."/>
            <person name="Zhang J."/>
            <person name="Zhao Z."/>
            <person name="Zhou C."/>
            <person name="Zhu D."/>
            <person name="Lee S."/>
            <person name="Bess C."/>
            <person name="Blankenburg K."/>
            <person name="Forbes L."/>
            <person name="Fu Q."/>
            <person name="Gubbala S."/>
            <person name="Hirani K."/>
            <person name="Jayaseelan J.C."/>
            <person name="Lara F."/>
            <person name="Munidasa M."/>
            <person name="Palculict T."/>
            <person name="Patil S."/>
            <person name="Pu L.-L."/>
            <person name="Saada N."/>
            <person name="Tang L."/>
            <person name="Weissenberger G."/>
            <person name="Zhu Y."/>
            <person name="Hemphill L."/>
            <person name="Shang Y."/>
            <person name="Youmans B."/>
            <person name="Ayvaz T."/>
            <person name="Ross M."/>
            <person name="Santibanez J."/>
            <person name="Aqrawi P."/>
            <person name="Gross S."/>
            <person name="Joshi V."/>
            <person name="Fowler G."/>
            <person name="Nazareth L."/>
            <person name="Reid J."/>
            <person name="Worley K."/>
            <person name="Petrosino J."/>
            <person name="Highlander S."/>
            <person name="Gibbs R."/>
        </authorList>
    </citation>
    <scope>NUCLEOTIDE SEQUENCE [LARGE SCALE GENOMIC DNA]</scope>
    <source>
        <strain evidence="2 3">DSM 10105</strain>
    </source>
</reference>
<evidence type="ECO:0000313" key="2">
    <source>
        <dbReference type="EMBL" id="EFT82805.1"/>
    </source>
</evidence>
<gene>
    <name evidence="2" type="ORF">HMPREF0620_1490</name>
</gene>
<comment type="caution">
    <text evidence="2">The sequence shown here is derived from an EMBL/GenBank/DDBJ whole genome shotgun (WGS) entry which is preliminary data.</text>
</comment>
<keyword evidence="3" id="KW-1185">Reference proteome</keyword>
<dbReference type="Proteomes" id="UP000004946">
    <property type="component" value="Chromosome"/>
</dbReference>
<dbReference type="EMBL" id="AEON01000002">
    <property type="protein sequence ID" value="EFT82805.1"/>
    <property type="molecule type" value="Genomic_DNA"/>
</dbReference>
<feature type="transmembrane region" description="Helical" evidence="1">
    <location>
        <begin position="14"/>
        <end position="37"/>
    </location>
</feature>
<accession>E6K217</accession>
<sequence>MPSMFTWIIANQNLAYAGVFIFLAISLALTLLGHQLWVTADQDDDETHSAQARKPASIICYIIAAVSAVLALYCLDGVLATSFHATFIACIIIDVILILLIPIITRFTHN</sequence>
<dbReference type="HOGENOM" id="CLU_2168529_0_0_11"/>
<dbReference type="KEGG" id="pdo:PSDT_0189"/>
<dbReference type="AlphaFoldDB" id="E6K217"/>
<organism evidence="2 3">
    <name type="scientific">Parascardovia denticolens DSM 10105 = JCM 12538</name>
    <dbReference type="NCBI Taxonomy" id="864564"/>
    <lineage>
        <taxon>Bacteria</taxon>
        <taxon>Bacillati</taxon>
        <taxon>Actinomycetota</taxon>
        <taxon>Actinomycetes</taxon>
        <taxon>Bifidobacteriales</taxon>
        <taxon>Bifidobacteriaceae</taxon>
        <taxon>Parascardovia</taxon>
    </lineage>
</organism>
<keyword evidence="1" id="KW-0472">Membrane</keyword>
<keyword evidence="1" id="KW-1133">Transmembrane helix</keyword>
<keyword evidence="1" id="KW-0812">Transmembrane</keyword>
<evidence type="ECO:0000313" key="3">
    <source>
        <dbReference type="Proteomes" id="UP000004946"/>
    </source>
</evidence>
<name>E6K217_PARDN</name>
<feature type="transmembrane region" description="Helical" evidence="1">
    <location>
        <begin position="58"/>
        <end position="79"/>
    </location>
</feature>